<accession>A0A4V2EYM8</accession>
<proteinExistence type="predicted"/>
<protein>
    <submittedName>
        <fullName evidence="3">Uncharacterized protein</fullName>
    </submittedName>
</protein>
<name>A0A4V2EYM8_9MICO</name>
<evidence type="ECO:0000256" key="2">
    <source>
        <dbReference type="SAM" id="Phobius"/>
    </source>
</evidence>
<organism evidence="3 4">
    <name type="scientific">Agromyces ramosus</name>
    <dbReference type="NCBI Taxonomy" id="33879"/>
    <lineage>
        <taxon>Bacteria</taxon>
        <taxon>Bacillati</taxon>
        <taxon>Actinomycetota</taxon>
        <taxon>Actinomycetes</taxon>
        <taxon>Micrococcales</taxon>
        <taxon>Microbacteriaceae</taxon>
        <taxon>Agromyces</taxon>
    </lineage>
</organism>
<reference evidence="3 4" key="1">
    <citation type="submission" date="2019-02" db="EMBL/GenBank/DDBJ databases">
        <title>Genomic Encyclopedia of Type Strains, Phase IV (KMG-IV): sequencing the most valuable type-strain genomes for metagenomic binning, comparative biology and taxonomic classification.</title>
        <authorList>
            <person name="Goeker M."/>
        </authorList>
    </citation>
    <scope>NUCLEOTIDE SEQUENCE [LARGE SCALE GENOMIC DNA]</scope>
    <source>
        <strain evidence="3 4">DSM 43045</strain>
    </source>
</reference>
<dbReference type="OrthoDB" id="3825761at2"/>
<keyword evidence="2" id="KW-0812">Transmembrane</keyword>
<feature type="transmembrane region" description="Helical" evidence="2">
    <location>
        <begin position="164"/>
        <end position="188"/>
    </location>
</feature>
<feature type="transmembrane region" description="Helical" evidence="2">
    <location>
        <begin position="77"/>
        <end position="98"/>
    </location>
</feature>
<keyword evidence="2" id="KW-1133">Transmembrane helix</keyword>
<evidence type="ECO:0000313" key="4">
    <source>
        <dbReference type="Proteomes" id="UP000293289"/>
    </source>
</evidence>
<comment type="caution">
    <text evidence="3">The sequence shown here is derived from an EMBL/GenBank/DDBJ whole genome shotgun (WGS) entry which is preliminary data.</text>
</comment>
<dbReference type="RefSeq" id="WP_130354287.1">
    <property type="nucleotide sequence ID" value="NZ_SGWY01000004.1"/>
</dbReference>
<evidence type="ECO:0000313" key="3">
    <source>
        <dbReference type="EMBL" id="RZS63540.1"/>
    </source>
</evidence>
<gene>
    <name evidence="3" type="ORF">EV187_3446</name>
</gene>
<feature type="transmembrane region" description="Helical" evidence="2">
    <location>
        <begin position="110"/>
        <end position="127"/>
    </location>
</feature>
<evidence type="ECO:0000256" key="1">
    <source>
        <dbReference type="SAM" id="MobiDB-lite"/>
    </source>
</evidence>
<feature type="region of interest" description="Disordered" evidence="1">
    <location>
        <begin position="1"/>
        <end position="30"/>
    </location>
</feature>
<keyword evidence="4" id="KW-1185">Reference proteome</keyword>
<feature type="transmembrane region" description="Helical" evidence="2">
    <location>
        <begin position="200"/>
        <end position="221"/>
    </location>
</feature>
<dbReference type="EMBL" id="SGWY01000004">
    <property type="protein sequence ID" value="RZS63540.1"/>
    <property type="molecule type" value="Genomic_DNA"/>
</dbReference>
<keyword evidence="2" id="KW-0472">Membrane</keyword>
<feature type="transmembrane region" description="Helical" evidence="2">
    <location>
        <begin position="139"/>
        <end position="157"/>
    </location>
</feature>
<sequence>MDETQADDAPQVDESPPGSDPTTGAGPRAGHIAGETARRLPSATASILVGAVCGLAWAAAFRAWMAELAGGASRLDWYGTFVGILGAGVVAGALLGLAEYFRRTGGRRHWRWLALAPLAFAVLPMTMPDALLALVTQGLGGGAIAVSLTAIAGGFAVSGRGPLWARILCGVLAVAIIVALVFTVPAVGGIRLALDKPRGVWVAMLGAACVAVLCLAASIPFRRVESVVRAR</sequence>
<feature type="transmembrane region" description="Helical" evidence="2">
    <location>
        <begin position="45"/>
        <end position="65"/>
    </location>
</feature>
<dbReference type="Proteomes" id="UP000293289">
    <property type="component" value="Unassembled WGS sequence"/>
</dbReference>
<dbReference type="AlphaFoldDB" id="A0A4V2EYM8"/>